<feature type="region of interest" description="Disordered" evidence="1">
    <location>
        <begin position="77"/>
        <end position="109"/>
    </location>
</feature>
<accession>A0A5A7RBY5</accession>
<sequence length="109" mass="12266">MACCPTRVSEICALLSLWEIHNNMKFSSLEMKEIQFIDSDGKNYERMKVRSSVKKMCEFCPTVKRLMFCVLLIPSTSSGRASPHLRTKPPVTANSKEMTSFAADGAKNE</sequence>
<reference evidence="3" key="1">
    <citation type="journal article" date="2019" name="Curr. Biol.">
        <title>Genome Sequence of Striga asiatica Provides Insight into the Evolution of Plant Parasitism.</title>
        <authorList>
            <person name="Yoshida S."/>
            <person name="Kim S."/>
            <person name="Wafula E.K."/>
            <person name="Tanskanen J."/>
            <person name="Kim Y.M."/>
            <person name="Honaas L."/>
            <person name="Yang Z."/>
            <person name="Spallek T."/>
            <person name="Conn C.E."/>
            <person name="Ichihashi Y."/>
            <person name="Cheong K."/>
            <person name="Cui S."/>
            <person name="Der J.P."/>
            <person name="Gundlach H."/>
            <person name="Jiao Y."/>
            <person name="Hori C."/>
            <person name="Ishida J.K."/>
            <person name="Kasahara H."/>
            <person name="Kiba T."/>
            <person name="Kim M.S."/>
            <person name="Koo N."/>
            <person name="Laohavisit A."/>
            <person name="Lee Y.H."/>
            <person name="Lumba S."/>
            <person name="McCourt P."/>
            <person name="Mortimer J.C."/>
            <person name="Mutuku J.M."/>
            <person name="Nomura T."/>
            <person name="Sasaki-Sekimoto Y."/>
            <person name="Seto Y."/>
            <person name="Wang Y."/>
            <person name="Wakatake T."/>
            <person name="Sakakibara H."/>
            <person name="Demura T."/>
            <person name="Yamaguchi S."/>
            <person name="Yoneyama K."/>
            <person name="Manabe R.I."/>
            <person name="Nelson D.C."/>
            <person name="Schulman A.H."/>
            <person name="Timko M.P."/>
            <person name="dePamphilis C.W."/>
            <person name="Choi D."/>
            <person name="Shirasu K."/>
        </authorList>
    </citation>
    <scope>NUCLEOTIDE SEQUENCE [LARGE SCALE GENOMIC DNA]</scope>
    <source>
        <strain evidence="3">cv. UVA1</strain>
    </source>
</reference>
<dbReference type="GO" id="GO:0005840">
    <property type="term" value="C:ribosome"/>
    <property type="evidence" value="ECO:0007669"/>
    <property type="project" value="UniProtKB-KW"/>
</dbReference>
<dbReference type="GO" id="GO:0006412">
    <property type="term" value="P:translation"/>
    <property type="evidence" value="ECO:0007669"/>
    <property type="project" value="InterPro"/>
</dbReference>
<proteinExistence type="predicted"/>
<organism evidence="2 3">
    <name type="scientific">Striga asiatica</name>
    <name type="common">Asiatic witchweed</name>
    <name type="synonym">Buchnera asiatica</name>
    <dbReference type="NCBI Taxonomy" id="4170"/>
    <lineage>
        <taxon>Eukaryota</taxon>
        <taxon>Viridiplantae</taxon>
        <taxon>Streptophyta</taxon>
        <taxon>Embryophyta</taxon>
        <taxon>Tracheophyta</taxon>
        <taxon>Spermatophyta</taxon>
        <taxon>Magnoliopsida</taxon>
        <taxon>eudicotyledons</taxon>
        <taxon>Gunneridae</taxon>
        <taxon>Pentapetalae</taxon>
        <taxon>asterids</taxon>
        <taxon>lamiids</taxon>
        <taxon>Lamiales</taxon>
        <taxon>Orobanchaceae</taxon>
        <taxon>Buchnereae</taxon>
        <taxon>Striga</taxon>
    </lineage>
</organism>
<dbReference type="InterPro" id="IPR000473">
    <property type="entry name" value="Ribosomal_bL36"/>
</dbReference>
<evidence type="ECO:0000256" key="1">
    <source>
        <dbReference type="SAM" id="MobiDB-lite"/>
    </source>
</evidence>
<dbReference type="EMBL" id="BKCP01011626">
    <property type="protein sequence ID" value="GER55205.1"/>
    <property type="molecule type" value="Genomic_DNA"/>
</dbReference>
<dbReference type="OrthoDB" id="10265903at2759"/>
<comment type="caution">
    <text evidence="2">The sequence shown here is derived from an EMBL/GenBank/DDBJ whole genome shotgun (WGS) entry which is preliminary data.</text>
</comment>
<gene>
    <name evidence="2" type="ORF">STAS_32851</name>
</gene>
<dbReference type="AlphaFoldDB" id="A0A5A7RBY5"/>
<name>A0A5A7RBY5_STRAF</name>
<dbReference type="GO" id="GO:0003735">
    <property type="term" value="F:structural constituent of ribosome"/>
    <property type="evidence" value="ECO:0007669"/>
    <property type="project" value="InterPro"/>
</dbReference>
<evidence type="ECO:0000313" key="2">
    <source>
        <dbReference type="EMBL" id="GER55205.1"/>
    </source>
</evidence>
<keyword evidence="2" id="KW-0689">Ribosomal protein</keyword>
<keyword evidence="3" id="KW-1185">Reference proteome</keyword>
<protein>
    <submittedName>
        <fullName evidence="2">Ribosomal protein L36</fullName>
    </submittedName>
</protein>
<evidence type="ECO:0000313" key="3">
    <source>
        <dbReference type="Proteomes" id="UP000325081"/>
    </source>
</evidence>
<keyword evidence="2" id="KW-0687">Ribonucleoprotein</keyword>
<dbReference type="NCBIfam" id="TIGR01022">
    <property type="entry name" value="rpmJ_bact"/>
    <property type="match status" value="1"/>
</dbReference>
<dbReference type="Proteomes" id="UP000325081">
    <property type="component" value="Unassembled WGS sequence"/>
</dbReference>